<evidence type="ECO:0000256" key="1">
    <source>
        <dbReference type="SAM" id="Phobius"/>
    </source>
</evidence>
<dbReference type="KEGG" id="cmv:CMUST_06830"/>
<evidence type="ECO:0000313" key="3">
    <source>
        <dbReference type="Proteomes" id="UP000035199"/>
    </source>
</evidence>
<keyword evidence="1" id="KW-0812">Transmembrane</keyword>
<reference evidence="2 3" key="1">
    <citation type="journal article" date="2015" name="Genome Announc.">
        <title>Complete Genome Sequence of the Type Strain Corynebacterium mustelae DSM 45274, Isolated from Various Tissues of a Male Ferret with Lethal Sepsis.</title>
        <authorList>
            <person name="Ruckert C."/>
            <person name="Eimer J."/>
            <person name="Winkler A."/>
            <person name="Tauch A."/>
        </authorList>
    </citation>
    <scope>NUCLEOTIDE SEQUENCE [LARGE SCALE GENOMIC DNA]</scope>
    <source>
        <strain evidence="2 3">DSM 45274</strain>
    </source>
</reference>
<feature type="transmembrane region" description="Helical" evidence="1">
    <location>
        <begin position="33"/>
        <end position="51"/>
    </location>
</feature>
<organism evidence="2 3">
    <name type="scientific">Corynebacterium mustelae</name>
    <dbReference type="NCBI Taxonomy" id="571915"/>
    <lineage>
        <taxon>Bacteria</taxon>
        <taxon>Bacillati</taxon>
        <taxon>Actinomycetota</taxon>
        <taxon>Actinomycetes</taxon>
        <taxon>Mycobacteriales</taxon>
        <taxon>Corynebacteriaceae</taxon>
        <taxon>Corynebacterium</taxon>
    </lineage>
</organism>
<keyword evidence="3" id="KW-1185">Reference proteome</keyword>
<keyword evidence="1" id="KW-0472">Membrane</keyword>
<accession>A0A0G3GYW3</accession>
<dbReference type="STRING" id="571915.CMUST_06830"/>
<gene>
    <name evidence="2" type="ORF">CMUST_06830</name>
</gene>
<reference evidence="3" key="2">
    <citation type="submission" date="2015-05" db="EMBL/GenBank/DDBJ databases">
        <title>Complete genome sequence of Corynebacterium mustelae DSM 45274, isolated from various tissues of a male ferret with lethal sepsis.</title>
        <authorList>
            <person name="Ruckert C."/>
            <person name="Albersmeier A."/>
            <person name="Winkler A."/>
            <person name="Tauch A."/>
        </authorList>
    </citation>
    <scope>NUCLEOTIDE SEQUENCE [LARGE SCALE GENOMIC DNA]</scope>
    <source>
        <strain evidence="3">DSM 45274</strain>
    </source>
</reference>
<dbReference type="PATRIC" id="fig|571915.4.peg.1453"/>
<protein>
    <submittedName>
        <fullName evidence="2">Uncharacterized protein</fullName>
    </submittedName>
</protein>
<proteinExistence type="predicted"/>
<keyword evidence="1" id="KW-1133">Transmembrane helix</keyword>
<dbReference type="Proteomes" id="UP000035199">
    <property type="component" value="Chromosome"/>
</dbReference>
<name>A0A0G3GYW3_9CORY</name>
<dbReference type="AlphaFoldDB" id="A0A0G3GYW3"/>
<dbReference type="EMBL" id="CP011542">
    <property type="protein sequence ID" value="AKK05700.1"/>
    <property type="molecule type" value="Genomic_DNA"/>
</dbReference>
<evidence type="ECO:0000313" key="2">
    <source>
        <dbReference type="EMBL" id="AKK05700.1"/>
    </source>
</evidence>
<sequence>MGNAVGVDKQEHGHILAKRLQCWQWARKTTREAIVLGGAYFVWVLAAGTVFSKIRMCVWPFLGACVSQPCYKRYVYVFSAKHLKRASYDQTPCCTA</sequence>